<evidence type="ECO:0000256" key="1">
    <source>
        <dbReference type="SAM" id="MobiDB-lite"/>
    </source>
</evidence>
<dbReference type="EMBL" id="GQ884143">
    <property type="protein sequence ID" value="ACZ63492.1"/>
    <property type="molecule type" value="Genomic_DNA"/>
</dbReference>
<dbReference type="KEGG" id="vg:11107132"/>
<sequence length="460" mass="54468">MEQEDCIDDPIITTNESEYEYSEDEDQQQQPPQQNKIILPHCSSIPYCTIQYAPPVNSKSHQTISEKNILMEVDNNDADENNVAILENYKWLNRFRTTTCHMFLCHYNGVEYVRNERFPADVYIKTYHQKYGNAFEVLIKDSKFYITTNLLQYNKANSAYYPQEHVTKHVDLTKIAPILQFKMKDNATLHQHIVEAMINTLFIGVSHRDTILIKERVKCNEKCNLIKNQYSWKSEDRKIKNVPSPIQKPHSQIEHLFKILYKNNDYYVFKKNLGSLDHCKYLVDFQHNVNQLKKPVTGYSDHISTVKMLIKDLTILLYQSNNDDLQNLKNIEGGEEDVDEFMRTSLNYPKGDVIFNMKTKDTNSQRYRLNCFKIDSVYIWVNSMVYSKTNKFNLESMISKYKWGTHYILSFDYMYNSFMSKLHSEVVKLVLRYIVSSRSFDLLENDIKCNPKLLYKRLLY</sequence>
<keyword evidence="3" id="KW-1185">Reference proteome</keyword>
<proteinExistence type="predicted"/>
<feature type="compositionally biased region" description="Acidic residues" evidence="1">
    <location>
        <begin position="17"/>
        <end position="27"/>
    </location>
</feature>
<protein>
    <submittedName>
        <fullName evidence="2">Ie-1</fullName>
    </submittedName>
</protein>
<feature type="region of interest" description="Disordered" evidence="1">
    <location>
        <begin position="1"/>
        <end position="33"/>
    </location>
</feature>
<name>D2J4H3_9BBAC</name>
<accession>D2J4H3</accession>
<evidence type="ECO:0000313" key="3">
    <source>
        <dbReference type="Proteomes" id="UP000202544"/>
    </source>
</evidence>
<organism evidence="2 3">
    <name type="scientific">Pieris rapae granulovirus Wuhan</name>
    <dbReference type="NCBI Taxonomy" id="2848030"/>
    <lineage>
        <taxon>Viruses</taxon>
        <taxon>Viruses incertae sedis</taxon>
        <taxon>Naldaviricetes</taxon>
        <taxon>Lefavirales</taxon>
        <taxon>Baculoviridae</taxon>
        <taxon>Betabaculovirus</taxon>
        <taxon>Betabaculovirus arrapae</taxon>
    </lineage>
</organism>
<reference evidence="2 3" key="1">
    <citation type="journal article" date="2011" name="J. Proteome Res.">
        <title>ODV-associated proteins of the Pieris rapae granulovirus.</title>
        <authorList>
            <person name="Wang X.F."/>
            <person name="Zhang B.Q."/>
            <person name="Xu H.J."/>
            <person name="Cui Y.J."/>
            <person name="Xu Y.P."/>
            <person name="Zhang M.J."/>
            <person name="Han Y.S."/>
            <person name="Lee Y.S."/>
            <person name="Bao Y.Y."/>
            <person name="Zhang C.X."/>
        </authorList>
    </citation>
    <scope>NUCLEOTIDE SEQUENCE [LARGE SCALE GENOMIC DNA]</scope>
    <source>
        <strain evidence="2">Wuhan</strain>
    </source>
</reference>
<dbReference type="GeneID" id="11107132"/>
<dbReference type="Proteomes" id="UP000202544">
    <property type="component" value="Segment"/>
</dbReference>
<dbReference type="RefSeq" id="YP_003429330.1">
    <property type="nucleotide sequence ID" value="NC_013797.1"/>
</dbReference>
<evidence type="ECO:0000313" key="2">
    <source>
        <dbReference type="EMBL" id="ACZ63492.1"/>
    </source>
</evidence>
<dbReference type="OrthoDB" id="4677at10239"/>
<reference evidence="2 3" key="2">
    <citation type="journal article" date="2012" name="J. Virol.">
        <title>The Genome of Pieris rapae Granulovirus.</title>
        <authorList>
            <person name="Zhang B.Q."/>
            <person name="Cheng R.L."/>
            <person name="Wang X.F."/>
            <person name="Zhang C.X."/>
        </authorList>
    </citation>
    <scope>NUCLEOTIDE SEQUENCE [LARGE SCALE GENOMIC DNA]</scope>
    <source>
        <strain evidence="2">Wuhan</strain>
    </source>
</reference>